<dbReference type="EMBL" id="JYOV01000005">
    <property type="protein sequence ID" value="KJU94779.1"/>
    <property type="molecule type" value="Genomic_DNA"/>
</dbReference>
<proteinExistence type="predicted"/>
<dbReference type="RefSeq" id="WP_045762711.1">
    <property type="nucleotide sequence ID" value="NZ_JYOV01000005.1"/>
</dbReference>
<evidence type="ECO:0000313" key="2">
    <source>
        <dbReference type="EMBL" id="KJU94779.1"/>
    </source>
</evidence>
<dbReference type="PATRIC" id="fig|28037.218.peg.431"/>
<gene>
    <name evidence="2" type="ORF">TZ96_00439</name>
</gene>
<organism evidence="2 3">
    <name type="scientific">Streptococcus infantis</name>
    <dbReference type="NCBI Taxonomy" id="68892"/>
    <lineage>
        <taxon>Bacteria</taxon>
        <taxon>Bacillati</taxon>
        <taxon>Bacillota</taxon>
        <taxon>Bacilli</taxon>
        <taxon>Lactobacillales</taxon>
        <taxon>Streptococcaceae</taxon>
        <taxon>Streptococcus</taxon>
    </lineage>
</organism>
<dbReference type="Proteomes" id="UP000033405">
    <property type="component" value="Unassembled WGS sequence"/>
</dbReference>
<evidence type="ECO:0000313" key="3">
    <source>
        <dbReference type="Proteomes" id="UP000033405"/>
    </source>
</evidence>
<accession>A0A0F3HKP0</accession>
<dbReference type="AlphaFoldDB" id="A0A0F3HKP0"/>
<name>A0A0F3HKP0_9STRE</name>
<feature type="domain" description="SseB protein N-terminal" evidence="1">
    <location>
        <begin position="357"/>
        <end position="422"/>
    </location>
</feature>
<dbReference type="InterPro" id="IPR009839">
    <property type="entry name" value="SseB_N"/>
</dbReference>
<comment type="caution">
    <text evidence="2">The sequence shown here is derived from an EMBL/GenBank/DDBJ whole genome shotgun (WGS) entry which is preliminary data.</text>
</comment>
<sequence length="475" mass="53602">MGIFDFLKKTETAEATEISEAQKEREESKNNACIGVLDLFPMKETNQLLIVGSLEGSIKVGDQLQFCNPDQGMDTLGTVEVKKLSSQNKDADSLTDEVLAHLVVDRLPSLDKLKKGSVLFSSGVEEEQKLSSYSDALYRAFVAIQEGQLTNEDYLAASLDDSVEILRLFLWKCRQNQETESEESYQANTRKLERLAEIVKDKLLAVDSVYAVYSEKTGEPYLFSTTYDRGEEGYLCTDPMIMLLTPSWYRQFQETIDGRPNSVVKLIENTEDKKGIENFLGTAFYLNGALGAIFNSKEVSISAPALVQKPDFSDLPEIQVPVMNPDLVRWMLLMGQLDSPTTEDEEVIYKLYYKFFSEAMPKAKFLIPLDAASEFKGDSQEGNSFVLEKDSSFNIPVKEGKDGRNSVPVFTDWKRLRMVFDEKWNGMIEEAGGMIEVFDYAINPTEYYEAGAYVSLTAFKEMQELSEELEGRAKD</sequence>
<dbReference type="Pfam" id="PF07179">
    <property type="entry name" value="SseB"/>
    <property type="match status" value="1"/>
</dbReference>
<evidence type="ECO:0000259" key="1">
    <source>
        <dbReference type="Pfam" id="PF07179"/>
    </source>
</evidence>
<reference evidence="2 3" key="1">
    <citation type="submission" date="2015-02" db="EMBL/GenBank/DDBJ databases">
        <title>Evolution of amylase-binding proteins of oral streptococcal species.</title>
        <authorList>
            <person name="Haase E.M."/>
        </authorList>
    </citation>
    <scope>NUCLEOTIDE SEQUENCE [LARGE SCALE GENOMIC DNA]</scope>
    <source>
        <strain evidence="2 3">UC6950A</strain>
    </source>
</reference>
<protein>
    <recommendedName>
        <fullName evidence="1">SseB protein N-terminal domain-containing protein</fullName>
    </recommendedName>
</protein>